<evidence type="ECO:0000256" key="1">
    <source>
        <dbReference type="SAM" id="MobiDB-lite"/>
    </source>
</evidence>
<dbReference type="RefSeq" id="XP_016969926.1">
    <property type="nucleotide sequence ID" value="XM_017114437.1"/>
</dbReference>
<name>A0A6P4E926_DRORH</name>
<proteinExistence type="predicted"/>
<reference evidence="2 3" key="1">
    <citation type="submission" date="2025-04" db="UniProtKB">
        <authorList>
            <consortium name="RefSeq"/>
        </authorList>
    </citation>
    <scope>IDENTIFICATION</scope>
</reference>
<evidence type="ECO:0000313" key="2">
    <source>
        <dbReference type="RefSeq" id="XP_016969926.1"/>
    </source>
</evidence>
<dbReference type="OrthoDB" id="7882387at2759"/>
<protein>
    <submittedName>
        <fullName evidence="2 3">Uncharacterized protein LOC108037798</fullName>
    </submittedName>
</protein>
<dbReference type="GeneID" id="108037798"/>
<dbReference type="RefSeq" id="XP_016969927.2">
    <property type="nucleotide sequence ID" value="XM_017114438.2"/>
</dbReference>
<accession>A0A6P4E926</accession>
<feature type="region of interest" description="Disordered" evidence="1">
    <location>
        <begin position="105"/>
        <end position="131"/>
    </location>
</feature>
<evidence type="ECO:0000313" key="3">
    <source>
        <dbReference type="RefSeq" id="XP_016969927.1"/>
    </source>
</evidence>
<sequence>MSDSEKVVDEFSNEILTAVEPRETIWYSIGQLVEMIECPGCGKSMVSFKNRFAHVKKCFSIKRRGPLYRIHGYAECKCGLLIADTAKAQKLHVCMGKVRPCKPSLPVEPEKPPAEAQPPEELPSTAKESEPVQILEQTVKPQSKTWIRNFICPIKQKELPFLDVSCSNETETKPTSRPRVRNFDKPSRVLAPKDVCVYSIIRKNGAISVAGRSILTQRGSNENIVLIKKRKLRLPAIKQSGKS</sequence>
<dbReference type="AlphaFoldDB" id="A0A6P4E926"/>
<organism evidence="2">
    <name type="scientific">Drosophila rhopaloa</name>
    <name type="common">Fruit fly</name>
    <dbReference type="NCBI Taxonomy" id="1041015"/>
    <lineage>
        <taxon>Eukaryota</taxon>
        <taxon>Metazoa</taxon>
        <taxon>Ecdysozoa</taxon>
        <taxon>Arthropoda</taxon>
        <taxon>Hexapoda</taxon>
        <taxon>Insecta</taxon>
        <taxon>Pterygota</taxon>
        <taxon>Neoptera</taxon>
        <taxon>Endopterygota</taxon>
        <taxon>Diptera</taxon>
        <taxon>Brachycera</taxon>
        <taxon>Muscomorpha</taxon>
        <taxon>Ephydroidea</taxon>
        <taxon>Drosophilidae</taxon>
        <taxon>Drosophila</taxon>
        <taxon>Sophophora</taxon>
    </lineage>
</organism>
<gene>
    <name evidence="2 3" type="primary">LOC108037798</name>
</gene>
<dbReference type="RefSeq" id="XP_016969927.1">
    <property type="nucleotide sequence ID" value="XM_017114438.1"/>
</dbReference>
<dbReference type="RefSeq" id="XP_016969926.2">
    <property type="nucleotide sequence ID" value="XM_017114437.2"/>
</dbReference>